<dbReference type="PANTHER" id="PTHR33936:SF24">
    <property type="entry name" value="C2H2-TYPE DOMAIN-CONTAINING PROTEIN"/>
    <property type="match status" value="1"/>
</dbReference>
<accession>A0AAV2Q152</accession>
<dbReference type="PANTHER" id="PTHR33936">
    <property type="entry name" value="PROTEIN CBG17840"/>
    <property type="match status" value="1"/>
</dbReference>
<feature type="non-terminal residue" evidence="1">
    <location>
        <position position="679"/>
    </location>
</feature>
<dbReference type="EMBL" id="CAXKWB010003150">
    <property type="protein sequence ID" value="CAL4068452.1"/>
    <property type="molecule type" value="Genomic_DNA"/>
</dbReference>
<evidence type="ECO:0008006" key="3">
    <source>
        <dbReference type="Google" id="ProtNLM"/>
    </source>
</evidence>
<organism evidence="1 2">
    <name type="scientific">Meganyctiphanes norvegica</name>
    <name type="common">Northern krill</name>
    <name type="synonym">Thysanopoda norvegica</name>
    <dbReference type="NCBI Taxonomy" id="48144"/>
    <lineage>
        <taxon>Eukaryota</taxon>
        <taxon>Metazoa</taxon>
        <taxon>Ecdysozoa</taxon>
        <taxon>Arthropoda</taxon>
        <taxon>Crustacea</taxon>
        <taxon>Multicrustacea</taxon>
        <taxon>Malacostraca</taxon>
        <taxon>Eumalacostraca</taxon>
        <taxon>Eucarida</taxon>
        <taxon>Euphausiacea</taxon>
        <taxon>Euphausiidae</taxon>
        <taxon>Meganyctiphanes</taxon>
    </lineage>
</organism>
<keyword evidence="2" id="KW-1185">Reference proteome</keyword>
<comment type="caution">
    <text evidence="1">The sequence shown here is derived from an EMBL/GenBank/DDBJ whole genome shotgun (WGS) entry which is preliminary data.</text>
</comment>
<evidence type="ECO:0000313" key="1">
    <source>
        <dbReference type="EMBL" id="CAL4068452.1"/>
    </source>
</evidence>
<dbReference type="Proteomes" id="UP001497623">
    <property type="component" value="Unassembled WGS sequence"/>
</dbReference>
<evidence type="ECO:0000313" key="2">
    <source>
        <dbReference type="Proteomes" id="UP001497623"/>
    </source>
</evidence>
<protein>
    <recommendedName>
        <fullName evidence="3">MULE transposase domain-containing protein</fullName>
    </recommendedName>
</protein>
<dbReference type="InterPro" id="IPR052797">
    <property type="entry name" value="RegFact_GeneExpr_CellDeath"/>
</dbReference>
<reference evidence="1 2" key="1">
    <citation type="submission" date="2024-05" db="EMBL/GenBank/DDBJ databases">
        <authorList>
            <person name="Wallberg A."/>
        </authorList>
    </citation>
    <scope>NUCLEOTIDE SEQUENCE [LARGE SCALE GENOMIC DNA]</scope>
</reference>
<gene>
    <name evidence="1" type="ORF">MNOR_LOCUS7254</name>
</gene>
<dbReference type="AlphaFoldDB" id="A0AAV2Q152"/>
<proteinExistence type="predicted"/>
<sequence length="679" mass="80292">MSSKILKFEHISDFEKWKAEEEKKKFINYVALRGKTFKGSRPVTFYCRRSGTYRLHRPLIKKKRKRFMRSQGSCKMGMYCTSTIEVYKEDSYYTVKYYPNHFGHNVGKLALCFMNMLKEDEKFIARQKVQGIPDERILENIEKTAHFEERSVRITKQHIRNITNRYIEKKHRFHKDDNVSVQIFANQLKLTNELLYHKQIGEVDLNNPGIPKDAYVLAFMFDAQKELLKTHLETNEHVTKICTDSTHNICQYEGFKLTAMLYVTDLNNGMPFAFLVSNTLTEEVFKVYVESIKTKFRPIFAHTFMTDDDPVFRNGWKLVMPQIFRSLQTKYSTFYLNCDWHTDKAFQKNVKEKVKGDDDQASIYDNLKTMMNELDETLFLKACEIFKFFLMKKKLDDFLKYFETYVEPKAKLWAKCYRTECSIHSNMYMEGFHKNFKYYFLNGKKNKRLDAALGGMRDFVKSAARNRKIALLMGETNVSGRKGVVRQHNIGIEMDVVQRDHSEWIVSTPLHDEEFVVFAFKHYSEICYQHRDRCPECRICSCHYNCDCKNNLIYKTCEHVHAVAHWRYEKDRSRPVEDFAQNESEIQMIESVTEPSNTSNKIHVLKNELETINLTLMKRVALLEDISPIEEIIKSLQRNVLVAEAYQTNFYALPLPVEKKTLTEPGNKKIEPQNRFKMK</sequence>
<name>A0AAV2Q152_MEGNR</name>